<dbReference type="PANTHER" id="PTHR30481:SF2">
    <property type="entry name" value="SITE-SPECIFIC DNA-METHYLTRANSFERASE (ADENINE-SPECIFIC)"/>
    <property type="match status" value="1"/>
</dbReference>
<dbReference type="AlphaFoldDB" id="A0A7X2NNY0"/>
<evidence type="ECO:0000256" key="5">
    <source>
        <dbReference type="ARBA" id="ARBA00022691"/>
    </source>
</evidence>
<dbReference type="Gene3D" id="1.10.1020.10">
    <property type="entry name" value="Adenine-specific Methyltransferase, Domain 2"/>
    <property type="match status" value="1"/>
</dbReference>
<dbReference type="GO" id="GO:0009007">
    <property type="term" value="F:site-specific DNA-methyltransferase (adenine-specific) activity"/>
    <property type="evidence" value="ECO:0007669"/>
    <property type="project" value="UniProtKB-EC"/>
</dbReference>
<gene>
    <name evidence="7" type="ORF">FYJ39_17735</name>
</gene>
<keyword evidence="8" id="KW-1185">Reference proteome</keyword>
<dbReference type="GO" id="GO:0043565">
    <property type="term" value="F:sequence-specific DNA binding"/>
    <property type="evidence" value="ECO:0007669"/>
    <property type="project" value="TreeGrafter"/>
</dbReference>
<dbReference type="InterPro" id="IPR012327">
    <property type="entry name" value="MeTrfase_D12"/>
</dbReference>
<dbReference type="Pfam" id="PF02086">
    <property type="entry name" value="MethyltransfD12"/>
    <property type="match status" value="1"/>
</dbReference>
<comment type="catalytic activity">
    <reaction evidence="6">
        <text>a 2'-deoxyadenosine in DNA + S-adenosyl-L-methionine = an N(6)-methyl-2'-deoxyadenosine in DNA + S-adenosyl-L-homocysteine + H(+)</text>
        <dbReference type="Rhea" id="RHEA:15197"/>
        <dbReference type="Rhea" id="RHEA-COMP:12418"/>
        <dbReference type="Rhea" id="RHEA-COMP:12419"/>
        <dbReference type="ChEBI" id="CHEBI:15378"/>
        <dbReference type="ChEBI" id="CHEBI:57856"/>
        <dbReference type="ChEBI" id="CHEBI:59789"/>
        <dbReference type="ChEBI" id="CHEBI:90615"/>
        <dbReference type="ChEBI" id="CHEBI:90616"/>
        <dbReference type="EC" id="2.1.1.72"/>
    </reaction>
</comment>
<evidence type="ECO:0000256" key="6">
    <source>
        <dbReference type="ARBA" id="ARBA00047942"/>
    </source>
</evidence>
<dbReference type="Proteomes" id="UP000429958">
    <property type="component" value="Unassembled WGS sequence"/>
</dbReference>
<dbReference type="EMBL" id="VUMD01000022">
    <property type="protein sequence ID" value="MSS38322.1"/>
    <property type="molecule type" value="Genomic_DNA"/>
</dbReference>
<keyword evidence="3" id="KW-0489">Methyltransferase</keyword>
<dbReference type="PRINTS" id="PR00505">
    <property type="entry name" value="D12N6MTFRASE"/>
</dbReference>
<evidence type="ECO:0000256" key="1">
    <source>
        <dbReference type="ARBA" id="ARBA00006594"/>
    </source>
</evidence>
<evidence type="ECO:0000313" key="7">
    <source>
        <dbReference type="EMBL" id="MSS38322.1"/>
    </source>
</evidence>
<protein>
    <recommendedName>
        <fullName evidence="2">site-specific DNA-methyltransferase (adenine-specific)</fullName>
        <ecNumber evidence="2">2.1.1.72</ecNumber>
    </recommendedName>
</protein>
<organism evidence="7 8">
    <name type="scientific">Clostridium porci</name>
    <dbReference type="NCBI Taxonomy" id="2605778"/>
    <lineage>
        <taxon>Bacteria</taxon>
        <taxon>Bacillati</taxon>
        <taxon>Bacillota</taxon>
        <taxon>Clostridia</taxon>
        <taxon>Eubacteriales</taxon>
        <taxon>Clostridiaceae</taxon>
        <taxon>Clostridium</taxon>
    </lineage>
</organism>
<name>A0A7X2NNY0_9CLOT</name>
<sequence length="401" mass="46269">MRKMQCRICGYEGSAEGFEEDTRNHLGFWCPYCDSFSYTLDEHDQRRQFLLWLEDVKIGTPLTDKRIMKQNVSPLRYPGGKTKLAPYVAAKIPHGTNRLVEPFCGGASVSLACLMAGLVEKIRLNDMEPGVFSLFRTILTDPEQIISRLQNTKADRETYFAYRKSLFEEASLSDAERGFRYLYCNRLAFSGILLGNPTGDLKSRYNPKTLAARIRQIYSFRDQIEVTQNDALSVIEEEYWRGEETLLFIDPPYYKQGPKLYPKAFSLEDHQNLAFLVEDLYKNVPGANMIITYDNADAIQNLYALPKTEIIKPVYSCVTQKIRKEEEQMIINNKATRECDRRNLEPGDKIVCQGIEATIAEIKYQEYWEDEGFIVEFTDTNGIYRSWKQALDGRYVTAYTG</sequence>
<comment type="caution">
    <text evidence="7">The sequence shown here is derived from an EMBL/GenBank/DDBJ whole genome shotgun (WGS) entry which is preliminary data.</text>
</comment>
<keyword evidence="4" id="KW-0808">Transferase</keyword>
<dbReference type="InterPro" id="IPR023095">
    <property type="entry name" value="Ade_MeTrfase_dom_2"/>
</dbReference>
<dbReference type="SUPFAM" id="SSF53335">
    <property type="entry name" value="S-adenosyl-L-methionine-dependent methyltransferases"/>
    <property type="match status" value="1"/>
</dbReference>
<keyword evidence="5" id="KW-0949">S-adenosyl-L-methionine</keyword>
<evidence type="ECO:0000313" key="8">
    <source>
        <dbReference type="Proteomes" id="UP000429958"/>
    </source>
</evidence>
<dbReference type="GO" id="GO:0032259">
    <property type="term" value="P:methylation"/>
    <property type="evidence" value="ECO:0007669"/>
    <property type="project" value="UniProtKB-KW"/>
</dbReference>
<dbReference type="GO" id="GO:0009307">
    <property type="term" value="P:DNA restriction-modification system"/>
    <property type="evidence" value="ECO:0007669"/>
    <property type="project" value="InterPro"/>
</dbReference>
<reference evidence="7 8" key="1">
    <citation type="submission" date="2019-08" db="EMBL/GenBank/DDBJ databases">
        <title>In-depth cultivation of the pig gut microbiome towards novel bacterial diversity and tailored functional studies.</title>
        <authorList>
            <person name="Wylensek D."/>
            <person name="Hitch T.C.A."/>
            <person name="Clavel T."/>
        </authorList>
    </citation>
    <scope>NUCLEOTIDE SEQUENCE [LARGE SCALE GENOMIC DNA]</scope>
    <source>
        <strain evidence="7 8">WCA-389-WT-23D1</strain>
    </source>
</reference>
<evidence type="ECO:0000256" key="2">
    <source>
        <dbReference type="ARBA" id="ARBA00011900"/>
    </source>
</evidence>
<evidence type="ECO:0000256" key="4">
    <source>
        <dbReference type="ARBA" id="ARBA00022679"/>
    </source>
</evidence>
<accession>A0A7X2NNY0</accession>
<dbReference type="GO" id="GO:0006298">
    <property type="term" value="P:mismatch repair"/>
    <property type="evidence" value="ECO:0007669"/>
    <property type="project" value="TreeGrafter"/>
</dbReference>
<proteinExistence type="inferred from homology"/>
<dbReference type="GO" id="GO:1904047">
    <property type="term" value="F:S-adenosyl-L-methionine binding"/>
    <property type="evidence" value="ECO:0007669"/>
    <property type="project" value="TreeGrafter"/>
</dbReference>
<dbReference type="PANTHER" id="PTHR30481">
    <property type="entry name" value="DNA ADENINE METHYLASE"/>
    <property type="match status" value="1"/>
</dbReference>
<dbReference type="EC" id="2.1.1.72" evidence="2"/>
<dbReference type="InterPro" id="IPR029063">
    <property type="entry name" value="SAM-dependent_MTases_sf"/>
</dbReference>
<evidence type="ECO:0000256" key="3">
    <source>
        <dbReference type="ARBA" id="ARBA00022603"/>
    </source>
</evidence>
<comment type="similarity">
    <text evidence="1">Belongs to the N(4)/N(6)-methyltransferase family.</text>
</comment>
<dbReference type="Gene3D" id="3.40.50.150">
    <property type="entry name" value="Vaccinia Virus protein VP39"/>
    <property type="match status" value="1"/>
</dbReference>